<evidence type="ECO:0000256" key="8">
    <source>
        <dbReference type="RuleBase" id="RU361233"/>
    </source>
</evidence>
<evidence type="ECO:0000259" key="9">
    <source>
        <dbReference type="Pfam" id="PF04535"/>
    </source>
</evidence>
<keyword evidence="10" id="KW-1185">Reference proteome</keyword>
<evidence type="ECO:0000256" key="5">
    <source>
        <dbReference type="ARBA" id="ARBA00022692"/>
    </source>
</evidence>
<dbReference type="eggNOG" id="ENOG502S1WM">
    <property type="taxonomic scope" value="Eukaryota"/>
</dbReference>
<comment type="subcellular location">
    <subcellularLocation>
        <location evidence="1 8">Cell membrane</location>
        <topology evidence="1 8">Multi-pass membrane protein</topology>
    </subcellularLocation>
</comment>
<dbReference type="Proteomes" id="UP000087171">
    <property type="component" value="Chromosome Ca3"/>
</dbReference>
<dbReference type="PANTHER" id="PTHR36488:SF8">
    <property type="entry name" value="CASP-LIKE PROTEIN 1U1"/>
    <property type="match status" value="1"/>
</dbReference>
<dbReference type="AlphaFoldDB" id="A0A1S2XTP9"/>
<name>A0A1S2XTP9_CICAR</name>
<protein>
    <recommendedName>
        <fullName evidence="8">CASP-like protein</fullName>
    </recommendedName>
</protein>
<evidence type="ECO:0000313" key="11">
    <source>
        <dbReference type="RefSeq" id="XP_004494327.1"/>
    </source>
</evidence>
<sequence length="186" mass="20192">MGSNSKLSVDGVENVEMESGKRSVYDVLLRCVGLLLTLTATVMVGVGKQTKVISYADFQFKATAKWEYMSATVFLLVANAIGCSYAAISLVVSTMARSNGNKMKLFMITVLDLIIVALLFSANGAASAVGVIGMKGNSHVQWMKVCNVFDAYCHYMTVSVVFSFIASTVFLLLVVHSLFELHYKSN</sequence>
<proteinExistence type="inferred from homology"/>
<feature type="transmembrane region" description="Helical" evidence="8">
    <location>
        <begin position="105"/>
        <end position="134"/>
    </location>
</feature>
<feature type="transmembrane region" description="Helical" evidence="8">
    <location>
        <begin position="68"/>
        <end position="93"/>
    </location>
</feature>
<dbReference type="Pfam" id="PF04535">
    <property type="entry name" value="CASP_dom"/>
    <property type="match status" value="1"/>
</dbReference>
<evidence type="ECO:0000256" key="3">
    <source>
        <dbReference type="ARBA" id="ARBA00011489"/>
    </source>
</evidence>
<dbReference type="GO" id="GO:0005886">
    <property type="term" value="C:plasma membrane"/>
    <property type="evidence" value="ECO:0007669"/>
    <property type="project" value="UniProtKB-SubCell"/>
</dbReference>
<comment type="similarity">
    <text evidence="2 8">Belongs to the Casparian strip membrane proteins (CASP) family.</text>
</comment>
<feature type="transmembrane region" description="Helical" evidence="8">
    <location>
        <begin position="27"/>
        <end position="48"/>
    </location>
</feature>
<dbReference type="OrthoDB" id="1898688at2759"/>
<accession>A0A1S2XTP9</accession>
<dbReference type="InterPro" id="IPR006702">
    <property type="entry name" value="CASP_dom"/>
</dbReference>
<dbReference type="PaxDb" id="3827-XP_004494327.1"/>
<dbReference type="RefSeq" id="XP_004494327.1">
    <property type="nucleotide sequence ID" value="XM_004494270.3"/>
</dbReference>
<evidence type="ECO:0000256" key="6">
    <source>
        <dbReference type="ARBA" id="ARBA00022989"/>
    </source>
</evidence>
<feature type="transmembrane region" description="Helical" evidence="8">
    <location>
        <begin position="154"/>
        <end position="179"/>
    </location>
</feature>
<gene>
    <name evidence="11" type="primary">LOC101498827</name>
</gene>
<evidence type="ECO:0000256" key="7">
    <source>
        <dbReference type="ARBA" id="ARBA00023136"/>
    </source>
</evidence>
<dbReference type="InterPro" id="IPR044173">
    <property type="entry name" value="CASPL"/>
</dbReference>
<dbReference type="GeneID" id="101498827"/>
<organism evidence="10 11">
    <name type="scientific">Cicer arietinum</name>
    <name type="common">Chickpea</name>
    <name type="synonym">Garbanzo</name>
    <dbReference type="NCBI Taxonomy" id="3827"/>
    <lineage>
        <taxon>Eukaryota</taxon>
        <taxon>Viridiplantae</taxon>
        <taxon>Streptophyta</taxon>
        <taxon>Embryophyta</taxon>
        <taxon>Tracheophyta</taxon>
        <taxon>Spermatophyta</taxon>
        <taxon>Magnoliopsida</taxon>
        <taxon>eudicotyledons</taxon>
        <taxon>Gunneridae</taxon>
        <taxon>Pentapetalae</taxon>
        <taxon>rosids</taxon>
        <taxon>fabids</taxon>
        <taxon>Fabales</taxon>
        <taxon>Fabaceae</taxon>
        <taxon>Papilionoideae</taxon>
        <taxon>50 kb inversion clade</taxon>
        <taxon>NPAAA clade</taxon>
        <taxon>Hologalegina</taxon>
        <taxon>IRL clade</taxon>
        <taxon>Cicereae</taxon>
        <taxon>Cicer</taxon>
    </lineage>
</organism>
<evidence type="ECO:0000313" key="10">
    <source>
        <dbReference type="Proteomes" id="UP000087171"/>
    </source>
</evidence>
<dbReference type="PANTHER" id="PTHR36488">
    <property type="entry name" value="CASP-LIKE PROTEIN 1U1"/>
    <property type="match status" value="1"/>
</dbReference>
<evidence type="ECO:0000256" key="1">
    <source>
        <dbReference type="ARBA" id="ARBA00004651"/>
    </source>
</evidence>
<keyword evidence="4 8" id="KW-1003">Cell membrane</keyword>
<evidence type="ECO:0000256" key="2">
    <source>
        <dbReference type="ARBA" id="ARBA00007651"/>
    </source>
</evidence>
<dbReference type="STRING" id="3827.A0A1S2XTP9"/>
<feature type="domain" description="Casparian strip membrane protein" evidence="9">
    <location>
        <begin position="22"/>
        <end position="168"/>
    </location>
</feature>
<keyword evidence="5 8" id="KW-0812">Transmembrane</keyword>
<reference evidence="10" key="1">
    <citation type="journal article" date="2013" name="Nat. Biotechnol.">
        <title>Draft genome sequence of chickpea (Cicer arietinum) provides a resource for trait improvement.</title>
        <authorList>
            <person name="Varshney R.K."/>
            <person name="Song C."/>
            <person name="Saxena R.K."/>
            <person name="Azam S."/>
            <person name="Yu S."/>
            <person name="Sharpe A.G."/>
            <person name="Cannon S."/>
            <person name="Baek J."/>
            <person name="Rosen B.D."/>
            <person name="Tar'an B."/>
            <person name="Millan T."/>
            <person name="Zhang X."/>
            <person name="Ramsay L.D."/>
            <person name="Iwata A."/>
            <person name="Wang Y."/>
            <person name="Nelson W."/>
            <person name="Farmer A.D."/>
            <person name="Gaur P.M."/>
            <person name="Soderlund C."/>
            <person name="Penmetsa R.V."/>
            <person name="Xu C."/>
            <person name="Bharti A.K."/>
            <person name="He W."/>
            <person name="Winter P."/>
            <person name="Zhao S."/>
            <person name="Hane J.K."/>
            <person name="Carrasquilla-Garcia N."/>
            <person name="Condie J.A."/>
            <person name="Upadhyaya H.D."/>
            <person name="Luo M.C."/>
            <person name="Thudi M."/>
            <person name="Gowda C.L."/>
            <person name="Singh N.P."/>
            <person name="Lichtenzveig J."/>
            <person name="Gali K.K."/>
            <person name="Rubio J."/>
            <person name="Nadarajan N."/>
            <person name="Dolezel J."/>
            <person name="Bansal K.C."/>
            <person name="Xu X."/>
            <person name="Edwards D."/>
            <person name="Zhang G."/>
            <person name="Kahl G."/>
            <person name="Gil J."/>
            <person name="Singh K.B."/>
            <person name="Datta S.K."/>
            <person name="Jackson S.A."/>
            <person name="Wang J."/>
            <person name="Cook D.R."/>
        </authorList>
    </citation>
    <scope>NUCLEOTIDE SEQUENCE [LARGE SCALE GENOMIC DNA]</scope>
    <source>
        <strain evidence="10">cv. CDC Frontier</strain>
    </source>
</reference>
<reference evidence="11" key="2">
    <citation type="submission" date="2025-08" db="UniProtKB">
        <authorList>
            <consortium name="RefSeq"/>
        </authorList>
    </citation>
    <scope>IDENTIFICATION</scope>
    <source>
        <tissue evidence="11">Etiolated seedlings</tissue>
    </source>
</reference>
<dbReference type="KEGG" id="cam:101498827"/>
<dbReference type="InterPro" id="IPR006459">
    <property type="entry name" value="CASP/CASPL"/>
</dbReference>
<keyword evidence="6 8" id="KW-1133">Transmembrane helix</keyword>
<keyword evidence="7 8" id="KW-0472">Membrane</keyword>
<evidence type="ECO:0000256" key="4">
    <source>
        <dbReference type="ARBA" id="ARBA00022475"/>
    </source>
</evidence>
<dbReference type="NCBIfam" id="TIGR01569">
    <property type="entry name" value="A_tha_TIGR01569"/>
    <property type="match status" value="1"/>
</dbReference>
<comment type="subunit">
    <text evidence="3 8">Homodimer and heterodimers.</text>
</comment>